<dbReference type="CDD" id="cd13733">
    <property type="entry name" value="SPRY_PRY_C-I_1"/>
    <property type="match status" value="1"/>
</dbReference>
<dbReference type="InterPro" id="IPR001870">
    <property type="entry name" value="B30.2/SPRY"/>
</dbReference>
<keyword evidence="6" id="KW-0812">Transmembrane</keyword>
<keyword evidence="6" id="KW-0472">Membrane</keyword>
<keyword evidence="10" id="KW-1185">Reference proteome</keyword>
<keyword evidence="6" id="KW-1133">Transmembrane helix</keyword>
<evidence type="ECO:0000313" key="9">
    <source>
        <dbReference type="EMBL" id="TRY91452.1"/>
    </source>
</evidence>
<dbReference type="InterPro" id="IPR051051">
    <property type="entry name" value="E3_ubiq-ligase_TRIM/RNF"/>
</dbReference>
<evidence type="ECO:0000259" key="7">
    <source>
        <dbReference type="PROSITE" id="PS50119"/>
    </source>
</evidence>
<dbReference type="Gene3D" id="3.40.50.720">
    <property type="entry name" value="NAD(P)-binding Rossmann-like Domain"/>
    <property type="match status" value="1"/>
</dbReference>
<keyword evidence="1" id="KW-0479">Metal-binding</keyword>
<dbReference type="GO" id="GO:0008270">
    <property type="term" value="F:zinc ion binding"/>
    <property type="evidence" value="ECO:0007669"/>
    <property type="project" value="UniProtKB-KW"/>
</dbReference>
<dbReference type="PROSITE" id="PS50119">
    <property type="entry name" value="ZF_BBOX"/>
    <property type="match status" value="1"/>
</dbReference>
<dbReference type="EMBL" id="SRMA01025745">
    <property type="protein sequence ID" value="TRY91452.1"/>
    <property type="molecule type" value="Genomic_DNA"/>
</dbReference>
<dbReference type="SUPFAM" id="SSF49899">
    <property type="entry name" value="Concanavalin A-like lectins/glucanases"/>
    <property type="match status" value="1"/>
</dbReference>
<dbReference type="SMART" id="SM00336">
    <property type="entry name" value="BBOX"/>
    <property type="match status" value="2"/>
</dbReference>
<sequence length="646" mass="73815">MEPELELDPEDSVRKRFQNTSAKHTLNISPTFGQCEVISEVLCDICDDVKKTALKSCLVCQTSYCETHLEPHLRIPTFKRHNLVDPVENIKDYVCQKHDRVLELFCRDDQTCVCEFCLDGEHKAHNIVTLEEEKEKRKAQLCKTQRVVLQTVQEIIWKIQDVQQSAELRKEKRLREKATSSKLFSDLICSIESSQAEMLERMDQKLKAEEEQDEELVQQLQKEITELQRRKSELDHLSHTEDPIQLLQIQPSAYSSPPKRDWPVISANSDVSIETLRKAVTQLQQTLIEKLGQSVDLTLDPDTAHCQLFLSDDRKQVRHGDINCYLSNNPARFDQTFCVLAKEGFSSGRFYFEVKVKGKTDWSLGVARESIKRKGSVVVTPENGYWVVALRNECFAEKLYPYFCPCNKGNAGQNWSPMIISQVEGNYGIALGFFTVVVVTIAAVFHYLEHSETFEVPRMDLNLMEEQYRQKNKTCFVLGASGESGKEQKVVDFEKLEEYAEVFQGHDEGFYRVDHDYVLKSAELAKAGGCFHFNLESSKGADKTSSFLYLKTKGQVEADIEELGFERLSIYRPAVLLVDRAESRPGEWIARKFFGGFSAVFPTAMSIPITAVARAMLFNTLRDGDQRVEILENKAIYTLGKVGDRK</sequence>
<keyword evidence="3" id="KW-0862">Zinc</keyword>
<keyword evidence="5" id="KW-0175">Coiled coil</keyword>
<dbReference type="InterPro" id="IPR043136">
    <property type="entry name" value="B30.2/SPRY_sf"/>
</dbReference>
<dbReference type="CDD" id="cd19769">
    <property type="entry name" value="Bbox2_TRIM16-like"/>
    <property type="match status" value="1"/>
</dbReference>
<reference evidence="9 10" key="1">
    <citation type="journal article" date="2019" name="Sci. Data">
        <title>Hybrid genome assembly and annotation of Danionella translucida.</title>
        <authorList>
            <person name="Kadobianskyi M."/>
            <person name="Schulze L."/>
            <person name="Schuelke M."/>
            <person name="Judkewitz B."/>
        </authorList>
    </citation>
    <scope>NUCLEOTIDE SEQUENCE [LARGE SCALE GENOMIC DNA]</scope>
    <source>
        <strain evidence="9 10">Bolton</strain>
    </source>
</reference>
<organism evidence="9 10">
    <name type="scientific">Danionella cerebrum</name>
    <dbReference type="NCBI Taxonomy" id="2873325"/>
    <lineage>
        <taxon>Eukaryota</taxon>
        <taxon>Metazoa</taxon>
        <taxon>Chordata</taxon>
        <taxon>Craniata</taxon>
        <taxon>Vertebrata</taxon>
        <taxon>Euteleostomi</taxon>
        <taxon>Actinopterygii</taxon>
        <taxon>Neopterygii</taxon>
        <taxon>Teleostei</taxon>
        <taxon>Ostariophysi</taxon>
        <taxon>Cypriniformes</taxon>
        <taxon>Danionidae</taxon>
        <taxon>Danioninae</taxon>
        <taxon>Danionella</taxon>
    </lineage>
</organism>
<dbReference type="Pfam" id="PF00643">
    <property type="entry name" value="zf-B_box"/>
    <property type="match status" value="1"/>
</dbReference>
<evidence type="ECO:0000256" key="2">
    <source>
        <dbReference type="ARBA" id="ARBA00022771"/>
    </source>
</evidence>
<dbReference type="AlphaFoldDB" id="A0A553QN95"/>
<comment type="caution">
    <text evidence="9">The sequence shown here is derived from an EMBL/GenBank/DDBJ whole genome shotgun (WGS) entry which is preliminary data.</text>
</comment>
<dbReference type="Pfam" id="PF00622">
    <property type="entry name" value="SPRY"/>
    <property type="match status" value="1"/>
</dbReference>
<evidence type="ECO:0000259" key="8">
    <source>
        <dbReference type="PROSITE" id="PS50188"/>
    </source>
</evidence>
<dbReference type="Pfam" id="PF13765">
    <property type="entry name" value="PRY"/>
    <property type="match status" value="1"/>
</dbReference>
<evidence type="ECO:0000256" key="3">
    <source>
        <dbReference type="ARBA" id="ARBA00022833"/>
    </source>
</evidence>
<feature type="domain" description="B30.2/SPRY" evidence="8">
    <location>
        <begin position="277"/>
        <end position="477"/>
    </location>
</feature>
<dbReference type="Gene3D" id="2.60.120.920">
    <property type="match status" value="1"/>
</dbReference>
<protein>
    <recommendedName>
        <fullName evidence="11">B box-type domain-containing protein</fullName>
    </recommendedName>
</protein>
<dbReference type="SMART" id="SM00589">
    <property type="entry name" value="PRY"/>
    <property type="match status" value="1"/>
</dbReference>
<evidence type="ECO:0000313" key="10">
    <source>
        <dbReference type="Proteomes" id="UP000316079"/>
    </source>
</evidence>
<feature type="transmembrane region" description="Helical" evidence="6">
    <location>
        <begin position="427"/>
        <end position="448"/>
    </location>
</feature>
<dbReference type="OrthoDB" id="430436at2759"/>
<dbReference type="CDD" id="cd05250">
    <property type="entry name" value="CC3_like_SDR_a"/>
    <property type="match status" value="1"/>
</dbReference>
<dbReference type="PANTHER" id="PTHR25465">
    <property type="entry name" value="B-BOX DOMAIN CONTAINING"/>
    <property type="match status" value="1"/>
</dbReference>
<dbReference type="Gene3D" id="4.10.830.40">
    <property type="match status" value="1"/>
</dbReference>
<evidence type="ECO:0000256" key="6">
    <source>
        <dbReference type="SAM" id="Phobius"/>
    </source>
</evidence>
<evidence type="ECO:0000256" key="1">
    <source>
        <dbReference type="ARBA" id="ARBA00022723"/>
    </source>
</evidence>
<dbReference type="InterPro" id="IPR006574">
    <property type="entry name" value="PRY"/>
</dbReference>
<dbReference type="PANTHER" id="PTHR25465:SF32">
    <property type="entry name" value="BLOODTHIRSTY-RELATED GENE FAMILY, MEMBER 16 ISOFORM X1-RELATED"/>
    <property type="match status" value="1"/>
</dbReference>
<dbReference type="STRING" id="623744.A0A553QN95"/>
<name>A0A553QN95_9TELE</name>
<evidence type="ECO:0008006" key="11">
    <source>
        <dbReference type="Google" id="ProtNLM"/>
    </source>
</evidence>
<feature type="coiled-coil region" evidence="5">
    <location>
        <begin position="199"/>
        <end position="237"/>
    </location>
</feature>
<gene>
    <name evidence="9" type="ORF">DNTS_028224</name>
</gene>
<dbReference type="Proteomes" id="UP000316079">
    <property type="component" value="Unassembled WGS sequence"/>
</dbReference>
<dbReference type="Pfam" id="PF25600">
    <property type="entry name" value="TRIM_CC"/>
    <property type="match status" value="1"/>
</dbReference>
<dbReference type="InterPro" id="IPR003879">
    <property type="entry name" value="Butyrophylin_SPRY"/>
</dbReference>
<feature type="domain" description="B box-type" evidence="7">
    <location>
        <begin position="90"/>
        <end position="130"/>
    </location>
</feature>
<dbReference type="InterPro" id="IPR036291">
    <property type="entry name" value="NAD(P)-bd_dom_sf"/>
</dbReference>
<evidence type="ECO:0000256" key="5">
    <source>
        <dbReference type="SAM" id="Coils"/>
    </source>
</evidence>
<accession>A0A553QN95</accession>
<dbReference type="SUPFAM" id="SSF51735">
    <property type="entry name" value="NAD(P)-binding Rossmann-fold domains"/>
    <property type="match status" value="1"/>
</dbReference>
<evidence type="ECO:0000256" key="4">
    <source>
        <dbReference type="PROSITE-ProRule" id="PRU00024"/>
    </source>
</evidence>
<dbReference type="PROSITE" id="PS50188">
    <property type="entry name" value="B302_SPRY"/>
    <property type="match status" value="1"/>
</dbReference>
<keyword evidence="2 4" id="KW-0863">Zinc-finger</keyword>
<dbReference type="InterPro" id="IPR000315">
    <property type="entry name" value="Znf_B-box"/>
</dbReference>
<dbReference type="PRINTS" id="PR01407">
    <property type="entry name" value="BUTYPHLNCDUF"/>
</dbReference>
<dbReference type="SUPFAM" id="SSF57845">
    <property type="entry name" value="B-box zinc-binding domain"/>
    <property type="match status" value="1"/>
</dbReference>
<dbReference type="GO" id="GO:0005737">
    <property type="term" value="C:cytoplasm"/>
    <property type="evidence" value="ECO:0007669"/>
    <property type="project" value="UniProtKB-ARBA"/>
</dbReference>
<dbReference type="InterPro" id="IPR058030">
    <property type="entry name" value="TRIM8/14/16/25/29/45/65_CC"/>
</dbReference>
<dbReference type="InterPro" id="IPR003877">
    <property type="entry name" value="SPRY_dom"/>
</dbReference>
<proteinExistence type="predicted"/>
<dbReference type="InterPro" id="IPR013320">
    <property type="entry name" value="ConA-like_dom_sf"/>
</dbReference>
<dbReference type="Gene3D" id="3.30.160.60">
    <property type="entry name" value="Classic Zinc Finger"/>
    <property type="match status" value="1"/>
</dbReference>